<dbReference type="PANTHER" id="PTHR11695">
    <property type="entry name" value="ALCOHOL DEHYDROGENASE RELATED"/>
    <property type="match status" value="1"/>
</dbReference>
<dbReference type="GO" id="GO:0016491">
    <property type="term" value="F:oxidoreductase activity"/>
    <property type="evidence" value="ECO:0007669"/>
    <property type="project" value="InterPro"/>
</dbReference>
<gene>
    <name evidence="2" type="ORF">SAMN04487820_107280</name>
</gene>
<dbReference type="SMART" id="SM00829">
    <property type="entry name" value="PKS_ER"/>
    <property type="match status" value="1"/>
</dbReference>
<evidence type="ECO:0000313" key="3">
    <source>
        <dbReference type="Proteomes" id="UP000199213"/>
    </source>
</evidence>
<sequence length="311" mass="33391">MKAIALTEFGEPDVLSYQELDDPLVGPDRVLVETRAAGVNPVDWKIRRGYLRGLFPHHTPLISGWDLAGVVRAVGPAVTEFKPGDEVVGYVREDHVQYGTYAELVAAPVRTLAHKPGAADFTQAAGLPLAGLTALQMLQAVETGTDDSVLVHAASGGVGHLAVQIAFALGASRVIGTASERNHDFLRELGAEPVTYGPGLQGRVAELVGGDGKVDTAIDMAGGTALRETPEILRDSSRHASVEDPETVLQQGGHYVFVRPDTEELTWLSKLIDRGQLRVEVQRTFPLREAAQAHELLEQGHVRGKLVLTVE</sequence>
<dbReference type="InterPro" id="IPR020843">
    <property type="entry name" value="ER"/>
</dbReference>
<proteinExistence type="predicted"/>
<evidence type="ECO:0000259" key="1">
    <source>
        <dbReference type="SMART" id="SM00829"/>
    </source>
</evidence>
<dbReference type="Pfam" id="PF13602">
    <property type="entry name" value="ADH_zinc_N_2"/>
    <property type="match status" value="1"/>
</dbReference>
<evidence type="ECO:0000313" key="2">
    <source>
        <dbReference type="EMBL" id="SDK41475.1"/>
    </source>
</evidence>
<organism evidence="2 3">
    <name type="scientific">Actinopolyspora mzabensis</name>
    <dbReference type="NCBI Taxonomy" id="995066"/>
    <lineage>
        <taxon>Bacteria</taxon>
        <taxon>Bacillati</taxon>
        <taxon>Actinomycetota</taxon>
        <taxon>Actinomycetes</taxon>
        <taxon>Actinopolysporales</taxon>
        <taxon>Actinopolysporaceae</taxon>
        <taxon>Actinopolyspora</taxon>
    </lineage>
</organism>
<dbReference type="InterPro" id="IPR036291">
    <property type="entry name" value="NAD(P)-bd_dom_sf"/>
</dbReference>
<dbReference type="Proteomes" id="UP000199213">
    <property type="component" value="Unassembled WGS sequence"/>
</dbReference>
<dbReference type="InterPro" id="IPR013154">
    <property type="entry name" value="ADH-like_N"/>
</dbReference>
<name>A0A1G9BR88_ACTMZ</name>
<dbReference type="Gene3D" id="3.40.50.720">
    <property type="entry name" value="NAD(P)-binding Rossmann-like Domain"/>
    <property type="match status" value="1"/>
</dbReference>
<dbReference type="PANTHER" id="PTHR11695:SF294">
    <property type="entry name" value="RETICULON-4-INTERACTING PROTEIN 1, MITOCHONDRIAL"/>
    <property type="match status" value="1"/>
</dbReference>
<accession>A0A1G9BR88</accession>
<feature type="domain" description="Enoyl reductase (ER)" evidence="1">
    <location>
        <begin position="10"/>
        <end position="308"/>
    </location>
</feature>
<dbReference type="Pfam" id="PF08240">
    <property type="entry name" value="ADH_N"/>
    <property type="match status" value="1"/>
</dbReference>
<dbReference type="CDD" id="cd05289">
    <property type="entry name" value="MDR_like_2"/>
    <property type="match status" value="1"/>
</dbReference>
<keyword evidence="3" id="KW-1185">Reference proteome</keyword>
<reference evidence="3" key="1">
    <citation type="submission" date="2016-10" db="EMBL/GenBank/DDBJ databases">
        <authorList>
            <person name="Varghese N."/>
            <person name="Submissions S."/>
        </authorList>
    </citation>
    <scope>NUCLEOTIDE SEQUENCE [LARGE SCALE GENOMIC DNA]</scope>
    <source>
        <strain evidence="3">DSM 45460</strain>
    </source>
</reference>
<dbReference type="InterPro" id="IPR011032">
    <property type="entry name" value="GroES-like_sf"/>
</dbReference>
<dbReference type="InterPro" id="IPR050700">
    <property type="entry name" value="YIM1/Zinc_Alcohol_DH_Fams"/>
</dbReference>
<dbReference type="RefSeq" id="WP_092628726.1">
    <property type="nucleotide sequence ID" value="NZ_FNFM01000007.1"/>
</dbReference>
<dbReference type="AlphaFoldDB" id="A0A1G9BR88"/>
<dbReference type="Gene3D" id="3.90.180.10">
    <property type="entry name" value="Medium-chain alcohol dehydrogenases, catalytic domain"/>
    <property type="match status" value="1"/>
</dbReference>
<protein>
    <submittedName>
        <fullName evidence="2">NADPH:quinone reductase</fullName>
    </submittedName>
</protein>
<dbReference type="EMBL" id="FNFM01000007">
    <property type="protein sequence ID" value="SDK41475.1"/>
    <property type="molecule type" value="Genomic_DNA"/>
</dbReference>
<dbReference type="OrthoDB" id="3727682at2"/>
<dbReference type="SUPFAM" id="SSF51735">
    <property type="entry name" value="NAD(P)-binding Rossmann-fold domains"/>
    <property type="match status" value="1"/>
</dbReference>
<dbReference type="SUPFAM" id="SSF50129">
    <property type="entry name" value="GroES-like"/>
    <property type="match status" value="1"/>
</dbReference>